<dbReference type="Proteomes" id="UP001180020">
    <property type="component" value="Unassembled WGS sequence"/>
</dbReference>
<reference evidence="2" key="1">
    <citation type="journal article" date="2023" name="Nat. Commun.">
        <title>Diploid and tetraploid genomes of Acorus and the evolution of monocots.</title>
        <authorList>
            <person name="Ma L."/>
            <person name="Liu K.W."/>
            <person name="Li Z."/>
            <person name="Hsiao Y.Y."/>
            <person name="Qi Y."/>
            <person name="Fu T."/>
            <person name="Tang G.D."/>
            <person name="Zhang D."/>
            <person name="Sun W.H."/>
            <person name="Liu D.K."/>
            <person name="Li Y."/>
            <person name="Chen G.Z."/>
            <person name="Liu X.D."/>
            <person name="Liao X.Y."/>
            <person name="Jiang Y.T."/>
            <person name="Yu X."/>
            <person name="Hao Y."/>
            <person name="Huang J."/>
            <person name="Zhao X.W."/>
            <person name="Ke S."/>
            <person name="Chen Y.Y."/>
            <person name="Wu W.L."/>
            <person name="Hsu J.L."/>
            <person name="Lin Y.F."/>
            <person name="Huang M.D."/>
            <person name="Li C.Y."/>
            <person name="Huang L."/>
            <person name="Wang Z.W."/>
            <person name="Zhao X."/>
            <person name="Zhong W.Y."/>
            <person name="Peng D.H."/>
            <person name="Ahmad S."/>
            <person name="Lan S."/>
            <person name="Zhang J.S."/>
            <person name="Tsai W.C."/>
            <person name="Van de Peer Y."/>
            <person name="Liu Z.J."/>
        </authorList>
    </citation>
    <scope>NUCLEOTIDE SEQUENCE</scope>
    <source>
        <strain evidence="2">CP</strain>
    </source>
</reference>
<proteinExistence type="predicted"/>
<feature type="region of interest" description="Disordered" evidence="1">
    <location>
        <begin position="1"/>
        <end position="51"/>
    </location>
</feature>
<keyword evidence="3" id="KW-1185">Reference proteome</keyword>
<protein>
    <submittedName>
        <fullName evidence="2">Uncharacterized protein</fullName>
    </submittedName>
</protein>
<gene>
    <name evidence="2" type="ORF">QJS10_CPA02g00547</name>
</gene>
<sequence>MEREDSRSPTVESQRRRSIGEAAEPAMREWRSGSTGDEGVGGRRWRGVEGE</sequence>
<evidence type="ECO:0000313" key="2">
    <source>
        <dbReference type="EMBL" id="KAK1323794.1"/>
    </source>
</evidence>
<dbReference type="AlphaFoldDB" id="A0AAV9FDK5"/>
<dbReference type="EMBL" id="JAUJYO010000002">
    <property type="protein sequence ID" value="KAK1323794.1"/>
    <property type="molecule type" value="Genomic_DNA"/>
</dbReference>
<name>A0AAV9FDK5_ACOCL</name>
<evidence type="ECO:0000313" key="3">
    <source>
        <dbReference type="Proteomes" id="UP001180020"/>
    </source>
</evidence>
<accession>A0AAV9FDK5</accession>
<reference evidence="2" key="2">
    <citation type="submission" date="2023-06" db="EMBL/GenBank/DDBJ databases">
        <authorList>
            <person name="Ma L."/>
            <person name="Liu K.-W."/>
            <person name="Li Z."/>
            <person name="Hsiao Y.-Y."/>
            <person name="Qi Y."/>
            <person name="Fu T."/>
            <person name="Tang G."/>
            <person name="Zhang D."/>
            <person name="Sun W.-H."/>
            <person name="Liu D.-K."/>
            <person name="Li Y."/>
            <person name="Chen G.-Z."/>
            <person name="Liu X.-D."/>
            <person name="Liao X.-Y."/>
            <person name="Jiang Y.-T."/>
            <person name="Yu X."/>
            <person name="Hao Y."/>
            <person name="Huang J."/>
            <person name="Zhao X.-W."/>
            <person name="Ke S."/>
            <person name="Chen Y.-Y."/>
            <person name="Wu W.-L."/>
            <person name="Hsu J.-L."/>
            <person name="Lin Y.-F."/>
            <person name="Huang M.-D."/>
            <person name="Li C.-Y."/>
            <person name="Huang L."/>
            <person name="Wang Z.-W."/>
            <person name="Zhao X."/>
            <person name="Zhong W.-Y."/>
            <person name="Peng D.-H."/>
            <person name="Ahmad S."/>
            <person name="Lan S."/>
            <person name="Zhang J.-S."/>
            <person name="Tsai W.-C."/>
            <person name="Van De Peer Y."/>
            <person name="Liu Z.-J."/>
        </authorList>
    </citation>
    <scope>NUCLEOTIDE SEQUENCE</scope>
    <source>
        <strain evidence="2">CP</strain>
        <tissue evidence="2">Leaves</tissue>
    </source>
</reference>
<evidence type="ECO:0000256" key="1">
    <source>
        <dbReference type="SAM" id="MobiDB-lite"/>
    </source>
</evidence>
<feature type="compositionally biased region" description="Basic and acidic residues" evidence="1">
    <location>
        <begin position="1"/>
        <end position="19"/>
    </location>
</feature>
<comment type="caution">
    <text evidence="2">The sequence shown here is derived from an EMBL/GenBank/DDBJ whole genome shotgun (WGS) entry which is preliminary data.</text>
</comment>
<organism evidence="2 3">
    <name type="scientific">Acorus calamus</name>
    <name type="common">Sweet flag</name>
    <dbReference type="NCBI Taxonomy" id="4465"/>
    <lineage>
        <taxon>Eukaryota</taxon>
        <taxon>Viridiplantae</taxon>
        <taxon>Streptophyta</taxon>
        <taxon>Embryophyta</taxon>
        <taxon>Tracheophyta</taxon>
        <taxon>Spermatophyta</taxon>
        <taxon>Magnoliopsida</taxon>
        <taxon>Liliopsida</taxon>
        <taxon>Acoraceae</taxon>
        <taxon>Acorus</taxon>
    </lineage>
</organism>